<evidence type="ECO:0000256" key="6">
    <source>
        <dbReference type="PROSITE-ProRule" id="PRU10100"/>
    </source>
</evidence>
<dbReference type="PRINTS" id="PR00139">
    <property type="entry name" value="ASNGLNASE"/>
</dbReference>
<dbReference type="Gene3D" id="3.40.50.40">
    <property type="match status" value="1"/>
</dbReference>
<dbReference type="GO" id="GO:0009066">
    <property type="term" value="P:aspartate family amino acid metabolic process"/>
    <property type="evidence" value="ECO:0007669"/>
    <property type="project" value="UniProtKB-ARBA"/>
</dbReference>
<dbReference type="InterPro" id="IPR036152">
    <property type="entry name" value="Asp/glu_Ase-like_sf"/>
</dbReference>
<dbReference type="PROSITE" id="PS51732">
    <property type="entry name" value="ASN_GLN_ASE_3"/>
    <property type="match status" value="1"/>
</dbReference>
<dbReference type="Pfam" id="PF17763">
    <property type="entry name" value="Asparaginase_C"/>
    <property type="match status" value="1"/>
</dbReference>
<dbReference type="Pfam" id="PF00710">
    <property type="entry name" value="Asparaginase"/>
    <property type="match status" value="1"/>
</dbReference>
<feature type="domain" description="Asparaginase/glutaminase C-terminal" evidence="8">
    <location>
        <begin position="210"/>
        <end position="322"/>
    </location>
</feature>
<evidence type="ECO:0000259" key="8">
    <source>
        <dbReference type="Pfam" id="PF17763"/>
    </source>
</evidence>
<dbReference type="EC" id="3.5.1.1" evidence="2"/>
<comment type="similarity">
    <text evidence="1">Belongs to the asparaginase 1 family.</text>
</comment>
<accession>A0A098LFR9</accession>
<evidence type="ECO:0000313" key="9">
    <source>
        <dbReference type="EMBL" id="GAL84948.1"/>
    </source>
</evidence>
<sequence>MLIIYTGGTMGMHYDPMVRSLVPFDFSDIISTLPELGRFNLTLELISFVKPIDSSNMKPSHWIALVELIYQQYQEYDGFVILHGTDTMAYTASAVSFMMENLNKPVIFTGAQLPLSEVRSDARENLVTAIEIAAARKNGKPIVKEVCIYFNHALMRGNRSKKLQSSHFDAFLSENYPNLAEAGISIEFNEAVLYSPPDKPFRIYTKLDSNVLIVKLFPGITKEVVECLFNTSGLKGVVLETFGSGNAPTDAWLEDILKNASKKGIVVLNVSQCIGGTVFQGRYDTSRHLEKSGVISGKNITTEAAITKMMFVLANKPFSENVKASLEDSMRGEMD</sequence>
<keyword evidence="3" id="KW-0378">Hydrolase</keyword>
<evidence type="ECO:0000259" key="7">
    <source>
        <dbReference type="Pfam" id="PF00710"/>
    </source>
</evidence>
<dbReference type="PIRSF" id="PIRSF500176">
    <property type="entry name" value="L_ASNase"/>
    <property type="match status" value="1"/>
</dbReference>
<feature type="active site" description="O-isoaspartyl threonine intermediate" evidence="4">
    <location>
        <position position="9"/>
    </location>
</feature>
<dbReference type="FunFam" id="3.40.50.40:FF:000001">
    <property type="entry name" value="L-asparaginase 1"/>
    <property type="match status" value="1"/>
</dbReference>
<dbReference type="InterPro" id="IPR027475">
    <property type="entry name" value="Asparaginase/glutaminase_AS2"/>
</dbReference>
<reference evidence="9 10" key="1">
    <citation type="submission" date="2014-09" db="EMBL/GenBank/DDBJ databases">
        <title>Sporocytophaga myxococcoides PG-01 genome sequencing.</title>
        <authorList>
            <person name="Liu L."/>
            <person name="Gao P.J."/>
            <person name="Chen G.J."/>
            <person name="Wang L.S."/>
        </authorList>
    </citation>
    <scope>NUCLEOTIDE SEQUENCE [LARGE SCALE GENOMIC DNA]</scope>
    <source>
        <strain evidence="9 10">PG-01</strain>
    </source>
</reference>
<feature type="binding site" evidence="5">
    <location>
        <position position="54"/>
    </location>
    <ligand>
        <name>substrate</name>
    </ligand>
</feature>
<dbReference type="InterPro" id="IPR006034">
    <property type="entry name" value="Asparaginase/glutaminase-like"/>
</dbReference>
<protein>
    <recommendedName>
        <fullName evidence="2">asparaginase</fullName>
        <ecNumber evidence="2">3.5.1.1</ecNumber>
    </recommendedName>
</protein>
<dbReference type="PANTHER" id="PTHR11707:SF28">
    <property type="entry name" value="60 KDA LYSOPHOSPHOLIPASE"/>
    <property type="match status" value="1"/>
</dbReference>
<dbReference type="InterPro" id="IPR037152">
    <property type="entry name" value="L-asparaginase_N_sf"/>
</dbReference>
<evidence type="ECO:0000256" key="3">
    <source>
        <dbReference type="ARBA" id="ARBA00022801"/>
    </source>
</evidence>
<dbReference type="PANTHER" id="PTHR11707">
    <property type="entry name" value="L-ASPARAGINASE"/>
    <property type="match status" value="1"/>
</dbReference>
<dbReference type="SUPFAM" id="SSF53774">
    <property type="entry name" value="Glutaminase/Asparaginase"/>
    <property type="match status" value="1"/>
</dbReference>
<dbReference type="InterPro" id="IPR027473">
    <property type="entry name" value="L-asparaginase_C"/>
</dbReference>
<evidence type="ECO:0000256" key="2">
    <source>
        <dbReference type="ARBA" id="ARBA00012920"/>
    </source>
</evidence>
<feature type="domain" description="L-asparaginase N-terminal" evidence="7">
    <location>
        <begin position="2"/>
        <end position="191"/>
    </location>
</feature>
<dbReference type="FunFam" id="3.40.50.1170:FF:000001">
    <property type="entry name" value="L-asparaginase 2"/>
    <property type="match status" value="1"/>
</dbReference>
<dbReference type="PIRSF" id="PIRSF001220">
    <property type="entry name" value="L-ASNase_gatD"/>
    <property type="match status" value="1"/>
</dbReference>
<proteinExistence type="inferred from homology"/>
<feature type="active site" evidence="6">
    <location>
        <position position="85"/>
    </location>
</feature>
<dbReference type="EMBL" id="BBLT01000004">
    <property type="protein sequence ID" value="GAL84948.1"/>
    <property type="molecule type" value="Genomic_DNA"/>
</dbReference>
<keyword evidence="10" id="KW-1185">Reference proteome</keyword>
<evidence type="ECO:0000256" key="4">
    <source>
        <dbReference type="PIRSR" id="PIRSR001220-1"/>
    </source>
</evidence>
<dbReference type="AlphaFoldDB" id="A0A098LFR9"/>
<dbReference type="CDD" id="cd08963">
    <property type="entry name" value="L-asparaginase_I"/>
    <property type="match status" value="1"/>
</dbReference>
<dbReference type="GO" id="GO:0004067">
    <property type="term" value="F:asparaginase activity"/>
    <property type="evidence" value="ECO:0007669"/>
    <property type="project" value="UniProtKB-UniRule"/>
</dbReference>
<dbReference type="InterPro" id="IPR027474">
    <property type="entry name" value="L-asparaginase_N"/>
</dbReference>
<dbReference type="InterPro" id="IPR041725">
    <property type="entry name" value="L-asparaginase_I"/>
</dbReference>
<evidence type="ECO:0000256" key="1">
    <source>
        <dbReference type="ARBA" id="ARBA00010518"/>
    </source>
</evidence>
<dbReference type="Gene3D" id="3.40.50.1170">
    <property type="entry name" value="L-asparaginase, N-terminal domain"/>
    <property type="match status" value="1"/>
</dbReference>
<organism evidence="9 10">
    <name type="scientific">Sporocytophaga myxococcoides</name>
    <dbReference type="NCBI Taxonomy" id="153721"/>
    <lineage>
        <taxon>Bacteria</taxon>
        <taxon>Pseudomonadati</taxon>
        <taxon>Bacteroidota</taxon>
        <taxon>Cytophagia</taxon>
        <taxon>Cytophagales</taxon>
        <taxon>Cytophagaceae</taxon>
        <taxon>Sporocytophaga</taxon>
    </lineage>
</organism>
<dbReference type="InterPro" id="IPR006033">
    <property type="entry name" value="AsnA_fam"/>
</dbReference>
<feature type="binding site" evidence="5">
    <location>
        <begin position="85"/>
        <end position="86"/>
    </location>
    <ligand>
        <name>substrate</name>
    </ligand>
</feature>
<dbReference type="Proteomes" id="UP000030185">
    <property type="component" value="Unassembled WGS sequence"/>
</dbReference>
<dbReference type="PROSITE" id="PS00917">
    <property type="entry name" value="ASN_GLN_ASE_2"/>
    <property type="match status" value="1"/>
</dbReference>
<dbReference type="STRING" id="153721.MYP_2176"/>
<dbReference type="eggNOG" id="COG0252">
    <property type="taxonomic scope" value="Bacteria"/>
</dbReference>
<dbReference type="SMART" id="SM00870">
    <property type="entry name" value="Asparaginase"/>
    <property type="match status" value="1"/>
</dbReference>
<dbReference type="SFLD" id="SFLDS00057">
    <property type="entry name" value="Glutaminase/Asparaginase"/>
    <property type="match status" value="1"/>
</dbReference>
<comment type="caution">
    <text evidence="9">The sequence shown here is derived from an EMBL/GenBank/DDBJ whole genome shotgun (WGS) entry which is preliminary data.</text>
</comment>
<dbReference type="InterPro" id="IPR040919">
    <property type="entry name" value="Asparaginase_C"/>
</dbReference>
<gene>
    <name evidence="9" type="ORF">MYP_2176</name>
</gene>
<dbReference type="NCBIfam" id="TIGR00519">
    <property type="entry name" value="asnASE_I"/>
    <property type="match status" value="1"/>
</dbReference>
<evidence type="ECO:0000313" key="10">
    <source>
        <dbReference type="Proteomes" id="UP000030185"/>
    </source>
</evidence>
<name>A0A098LFR9_9BACT</name>
<evidence type="ECO:0000256" key="5">
    <source>
        <dbReference type="PIRSR" id="PIRSR001220-2"/>
    </source>
</evidence>